<keyword evidence="7" id="KW-1185">Reference proteome</keyword>
<reference evidence="8" key="1">
    <citation type="submission" date="2017-02" db="UniProtKB">
        <authorList>
            <consortium name="WormBaseParasite"/>
        </authorList>
    </citation>
    <scope>IDENTIFICATION</scope>
</reference>
<dbReference type="GO" id="GO:0140326">
    <property type="term" value="F:ATPase-coupled intramembrane lipid transporter activity"/>
    <property type="evidence" value="ECO:0007669"/>
    <property type="project" value="TreeGrafter"/>
</dbReference>
<dbReference type="SUPFAM" id="SSF81665">
    <property type="entry name" value="Calcium ATPase, transmembrane domain M"/>
    <property type="match status" value="1"/>
</dbReference>
<dbReference type="EMBL" id="UYRR01034748">
    <property type="protein sequence ID" value="VDK62090.1"/>
    <property type="molecule type" value="Genomic_DNA"/>
</dbReference>
<dbReference type="PANTHER" id="PTHR24092:SF218">
    <property type="entry name" value="PHOSPHOLIPID-TRANSPORTING ATPASE"/>
    <property type="match status" value="1"/>
</dbReference>
<dbReference type="Gene3D" id="3.40.1110.10">
    <property type="entry name" value="Calcium-transporting ATPase, cytoplasmic domain N"/>
    <property type="match status" value="1"/>
</dbReference>
<dbReference type="PANTHER" id="PTHR24092">
    <property type="entry name" value="PROBABLE PHOSPHOLIPID-TRANSPORTING ATPASE"/>
    <property type="match status" value="1"/>
</dbReference>
<evidence type="ECO:0000256" key="1">
    <source>
        <dbReference type="ARBA" id="ARBA00004370"/>
    </source>
</evidence>
<evidence type="ECO:0000313" key="6">
    <source>
        <dbReference type="EMBL" id="VDK62090.1"/>
    </source>
</evidence>
<dbReference type="PROSITE" id="PS00154">
    <property type="entry name" value="ATPASE_E1_E2"/>
    <property type="match status" value="1"/>
</dbReference>
<dbReference type="InterPro" id="IPR018303">
    <property type="entry name" value="ATPase_P-typ_P_site"/>
</dbReference>
<dbReference type="OrthoDB" id="377733at2759"/>
<sequence length="442" mass="50258">MQWRYVIVGDYVHLSLDDVIPADILLIRSSDSNGICFVETSNLDGETSLKQRRVPNSIASFSGEDSQFQPPQLQARIKCEKPNNLIHQMNGHITYEDGHMDGKDTKAMMNNSGIRYKRSSLELVTNRFILYCIGILVVMCLFAGIGTMLWLFSFAPNTDSIIFIILNTKSPVTDGMVNMISSILNYQILIPLSLYISVELVKLGQIYFISTDVNLYYEKNDRRMECRSLNIPEELGQIQYVLSDKTGTLTENQMIFRRCAIGGVDYGLEGNLNVLDVKNVLVDPRLKKLVELQWHSDSELLDFFITMAICNTVVVNKQPRVDAIELGFVENGEFFTGNSTFFYSLQDPKYPTYSAMHGCSNAQIDKVTRDELEVDQAFEWPSISHYADSTTSVSSTRATTFSRSSSSLSRRIQSFRNDLVLIRNRLHIFRIFIIRDICTHGN</sequence>
<evidence type="ECO:0000256" key="3">
    <source>
        <dbReference type="ARBA" id="ARBA00022989"/>
    </source>
</evidence>
<evidence type="ECO:0000256" key="2">
    <source>
        <dbReference type="ARBA" id="ARBA00022692"/>
    </source>
</evidence>
<keyword evidence="3 5" id="KW-1133">Transmembrane helix</keyword>
<dbReference type="InterPro" id="IPR023298">
    <property type="entry name" value="ATPase_P-typ_TM_dom_sf"/>
</dbReference>
<evidence type="ECO:0000256" key="5">
    <source>
        <dbReference type="SAM" id="Phobius"/>
    </source>
</evidence>
<evidence type="ECO:0000313" key="7">
    <source>
        <dbReference type="Proteomes" id="UP000267096"/>
    </source>
</evidence>
<dbReference type="GO" id="GO:0045332">
    <property type="term" value="P:phospholipid translocation"/>
    <property type="evidence" value="ECO:0007669"/>
    <property type="project" value="TreeGrafter"/>
</dbReference>
<comment type="subcellular location">
    <subcellularLocation>
        <location evidence="1">Membrane</location>
    </subcellularLocation>
</comment>
<dbReference type="WBParaSite" id="ASIM_0001851901-mRNA-1">
    <property type="protein sequence ID" value="ASIM_0001851901-mRNA-1"/>
    <property type="gene ID" value="ASIM_0001851901"/>
</dbReference>
<dbReference type="Proteomes" id="UP000267096">
    <property type="component" value="Unassembled WGS sequence"/>
</dbReference>
<dbReference type="GO" id="GO:0000166">
    <property type="term" value="F:nucleotide binding"/>
    <property type="evidence" value="ECO:0007669"/>
    <property type="project" value="InterPro"/>
</dbReference>
<dbReference type="Gene3D" id="2.70.150.10">
    <property type="entry name" value="Calcium-transporting ATPase, cytoplasmic transduction domain A"/>
    <property type="match status" value="1"/>
</dbReference>
<proteinExistence type="predicted"/>
<dbReference type="InterPro" id="IPR008250">
    <property type="entry name" value="ATPase_P-typ_transduc_dom_A_sf"/>
</dbReference>
<dbReference type="SUPFAM" id="SSF56784">
    <property type="entry name" value="HAD-like"/>
    <property type="match status" value="1"/>
</dbReference>
<reference evidence="6 7" key="2">
    <citation type="submission" date="2018-11" db="EMBL/GenBank/DDBJ databases">
        <authorList>
            <consortium name="Pathogen Informatics"/>
        </authorList>
    </citation>
    <scope>NUCLEOTIDE SEQUENCE [LARGE SCALE GENOMIC DNA]</scope>
</reference>
<keyword evidence="4 5" id="KW-0472">Membrane</keyword>
<evidence type="ECO:0000313" key="8">
    <source>
        <dbReference type="WBParaSite" id="ASIM_0001851901-mRNA-1"/>
    </source>
</evidence>
<accession>A0A0M3KC20</accession>
<dbReference type="Gene3D" id="1.20.1110.10">
    <property type="entry name" value="Calcium-transporting ATPase, transmembrane domain"/>
    <property type="match status" value="1"/>
</dbReference>
<organism evidence="8">
    <name type="scientific">Anisakis simplex</name>
    <name type="common">Herring worm</name>
    <dbReference type="NCBI Taxonomy" id="6269"/>
    <lineage>
        <taxon>Eukaryota</taxon>
        <taxon>Metazoa</taxon>
        <taxon>Ecdysozoa</taxon>
        <taxon>Nematoda</taxon>
        <taxon>Chromadorea</taxon>
        <taxon>Rhabditida</taxon>
        <taxon>Spirurina</taxon>
        <taxon>Ascaridomorpha</taxon>
        <taxon>Ascaridoidea</taxon>
        <taxon>Anisakidae</taxon>
        <taxon>Anisakis</taxon>
        <taxon>Anisakis simplex complex</taxon>
    </lineage>
</organism>
<evidence type="ECO:0000256" key="4">
    <source>
        <dbReference type="ARBA" id="ARBA00023136"/>
    </source>
</evidence>
<dbReference type="Gene3D" id="3.40.50.1000">
    <property type="entry name" value="HAD superfamily/HAD-like"/>
    <property type="match status" value="1"/>
</dbReference>
<dbReference type="GO" id="GO:0005886">
    <property type="term" value="C:plasma membrane"/>
    <property type="evidence" value="ECO:0007669"/>
    <property type="project" value="TreeGrafter"/>
</dbReference>
<name>A0A0M3KC20_ANISI</name>
<dbReference type="InterPro" id="IPR036412">
    <property type="entry name" value="HAD-like_sf"/>
</dbReference>
<feature type="transmembrane region" description="Helical" evidence="5">
    <location>
        <begin position="128"/>
        <end position="152"/>
    </location>
</feature>
<dbReference type="InterPro" id="IPR023299">
    <property type="entry name" value="ATPase_P-typ_cyto_dom_N"/>
</dbReference>
<dbReference type="SUPFAM" id="SSF81653">
    <property type="entry name" value="Calcium ATPase, transduction domain A"/>
    <property type="match status" value="1"/>
</dbReference>
<dbReference type="InterPro" id="IPR023214">
    <property type="entry name" value="HAD_sf"/>
</dbReference>
<keyword evidence="2 5" id="KW-0812">Transmembrane</keyword>
<gene>
    <name evidence="6" type="ORF">ASIM_LOCUS17918</name>
</gene>
<protein>
    <submittedName>
        <fullName evidence="8">Phospholipid-transporting atpase (inferred by orthology to a S. mansoni protein)</fullName>
    </submittedName>
</protein>
<dbReference type="AlphaFoldDB" id="A0A0M3KC20"/>